<gene>
    <name evidence="1" type="ordered locus">Terro_3812</name>
</gene>
<dbReference type="HOGENOM" id="CLU_1427367_0_0_0"/>
<organism evidence="1 2">
    <name type="scientific">Terriglobus roseus (strain DSM 18391 / NRRL B-41598 / KBS 63)</name>
    <dbReference type="NCBI Taxonomy" id="926566"/>
    <lineage>
        <taxon>Bacteria</taxon>
        <taxon>Pseudomonadati</taxon>
        <taxon>Acidobacteriota</taxon>
        <taxon>Terriglobia</taxon>
        <taxon>Terriglobales</taxon>
        <taxon>Acidobacteriaceae</taxon>
        <taxon>Terriglobus</taxon>
    </lineage>
</organism>
<name>I3ZLA3_TERRK</name>
<dbReference type="STRING" id="926566.Terro_3812"/>
<accession>I3ZLA3</accession>
<dbReference type="AlphaFoldDB" id="I3ZLA3"/>
<protein>
    <submittedName>
        <fullName evidence="1">Uncharacterized protein</fullName>
    </submittedName>
</protein>
<dbReference type="Proteomes" id="UP000006056">
    <property type="component" value="Chromosome"/>
</dbReference>
<evidence type="ECO:0000313" key="1">
    <source>
        <dbReference type="EMBL" id="AFL90021.1"/>
    </source>
</evidence>
<reference evidence="1 2" key="1">
    <citation type="submission" date="2012-06" db="EMBL/GenBank/DDBJ databases">
        <title>Complete genome of Terriglobus roseus DSM 18391.</title>
        <authorList>
            <consortium name="US DOE Joint Genome Institute (JGI-PGF)"/>
            <person name="Lucas S."/>
            <person name="Copeland A."/>
            <person name="Lapidus A."/>
            <person name="Glavina del Rio T."/>
            <person name="Dalin E."/>
            <person name="Tice H."/>
            <person name="Bruce D."/>
            <person name="Goodwin L."/>
            <person name="Pitluck S."/>
            <person name="Peters L."/>
            <person name="Mikhailova N."/>
            <person name="Munk A.C.C."/>
            <person name="Kyrpides N."/>
            <person name="Mavromatis K."/>
            <person name="Ivanova N."/>
            <person name="Brettin T."/>
            <person name="Detter J.C."/>
            <person name="Han C."/>
            <person name="Larimer F."/>
            <person name="Land M."/>
            <person name="Hauser L."/>
            <person name="Markowitz V."/>
            <person name="Cheng J.-F."/>
            <person name="Hugenholtz P."/>
            <person name="Woyke T."/>
            <person name="Wu D."/>
            <person name="Brambilla E."/>
            <person name="Klenk H.-P."/>
            <person name="Eisen J.A."/>
        </authorList>
    </citation>
    <scope>NUCLEOTIDE SEQUENCE [LARGE SCALE GENOMIC DNA]</scope>
    <source>
        <strain evidence="2">DSM 18391 / NRRL B-41598 / KBS 63</strain>
    </source>
</reference>
<sequence>MGTDLGLDPGGWGENMRSLTPAVLIAGLISCTLSFGQPKKGIPDLSLILEPGPLVDGVPQTFTFRLTNISARDLLIPRPNIGCSEPTAAGNLWMKESWQPLAGKELGNGVAYCDFGYARKPPPTVLELARNWTRLQPGESISITATNRELRFETQGPGKYSFLGEYLPPAMSEADLQMLNSAGIAVPQTKTISGSLQYQREALGLNWMTVFSKLGRCS</sequence>
<evidence type="ECO:0000313" key="2">
    <source>
        <dbReference type="Proteomes" id="UP000006056"/>
    </source>
</evidence>
<keyword evidence="2" id="KW-1185">Reference proteome</keyword>
<proteinExistence type="predicted"/>
<dbReference type="EMBL" id="CP003379">
    <property type="protein sequence ID" value="AFL90021.1"/>
    <property type="molecule type" value="Genomic_DNA"/>
</dbReference>
<dbReference type="KEGG" id="trs:Terro_3812"/>